<accession>A0A1T5G5T9</accession>
<keyword evidence="1" id="KW-0732">Signal</keyword>
<dbReference type="AlphaFoldDB" id="A0A1T5G5T9"/>
<evidence type="ECO:0000313" key="3">
    <source>
        <dbReference type="Proteomes" id="UP000190897"/>
    </source>
</evidence>
<name>A0A1T5G5T9_9BACT</name>
<keyword evidence="3" id="KW-1185">Reference proteome</keyword>
<dbReference type="EMBL" id="FUZA01000005">
    <property type="protein sequence ID" value="SKC03768.1"/>
    <property type="molecule type" value="Genomic_DNA"/>
</dbReference>
<organism evidence="2 3">
    <name type="scientific">Dyadobacter psychrophilus</name>
    <dbReference type="NCBI Taxonomy" id="651661"/>
    <lineage>
        <taxon>Bacteria</taxon>
        <taxon>Pseudomonadati</taxon>
        <taxon>Bacteroidota</taxon>
        <taxon>Cytophagia</taxon>
        <taxon>Cytophagales</taxon>
        <taxon>Spirosomataceae</taxon>
        <taxon>Dyadobacter</taxon>
    </lineage>
</organism>
<dbReference type="PROSITE" id="PS51257">
    <property type="entry name" value="PROKAR_LIPOPROTEIN"/>
    <property type="match status" value="1"/>
</dbReference>
<feature type="chain" id="PRO_5012820864" evidence="1">
    <location>
        <begin position="26"/>
        <end position="125"/>
    </location>
</feature>
<evidence type="ECO:0000313" key="2">
    <source>
        <dbReference type="EMBL" id="SKC03768.1"/>
    </source>
</evidence>
<protein>
    <submittedName>
        <fullName evidence="2">Uncharacterized protein</fullName>
    </submittedName>
</protein>
<dbReference type="RefSeq" id="WP_141110339.1">
    <property type="nucleotide sequence ID" value="NZ_FUZA01000005.1"/>
</dbReference>
<dbReference type="Proteomes" id="UP000190897">
    <property type="component" value="Unassembled WGS sequence"/>
</dbReference>
<sequence length="125" mass="14091">MKSKLFSLSIVYAIMLLFTSCSNHKDLAVSVKDSETDYIFAAQYDRSKTIAVQQYINEALKPNRIFADHSEEVVKDIKLTDGSVFHLESSPGDFTVEFEKNKNSKGSYDNMRKVCLGVREIVAGK</sequence>
<reference evidence="3" key="1">
    <citation type="submission" date="2017-02" db="EMBL/GenBank/DDBJ databases">
        <authorList>
            <person name="Varghese N."/>
            <person name="Submissions S."/>
        </authorList>
    </citation>
    <scope>NUCLEOTIDE SEQUENCE [LARGE SCALE GENOMIC DNA]</scope>
    <source>
        <strain evidence="3">DSM 22270</strain>
    </source>
</reference>
<proteinExistence type="predicted"/>
<gene>
    <name evidence="2" type="ORF">SAMN05660293_03700</name>
</gene>
<feature type="signal peptide" evidence="1">
    <location>
        <begin position="1"/>
        <end position="25"/>
    </location>
</feature>
<dbReference type="OrthoDB" id="957496at2"/>
<evidence type="ECO:0000256" key="1">
    <source>
        <dbReference type="SAM" id="SignalP"/>
    </source>
</evidence>